<gene>
    <name evidence="3" type="ORF">SAMN05660826_00554</name>
</gene>
<feature type="active site" description="Proton donor" evidence="1">
    <location>
        <position position="82"/>
    </location>
</feature>
<keyword evidence="2" id="KW-0862">Zinc</keyword>
<keyword evidence="4" id="KW-1185">Reference proteome</keyword>
<dbReference type="Proteomes" id="UP000184375">
    <property type="component" value="Unassembled WGS sequence"/>
</dbReference>
<name>A0A1M7HAM9_9FIRM</name>
<dbReference type="NCBIfam" id="TIGR00167">
    <property type="entry name" value="cbbA"/>
    <property type="match status" value="1"/>
</dbReference>
<dbReference type="GO" id="GO:0008270">
    <property type="term" value="F:zinc ion binding"/>
    <property type="evidence" value="ECO:0007669"/>
    <property type="project" value="InterPro"/>
</dbReference>
<evidence type="ECO:0000256" key="2">
    <source>
        <dbReference type="PIRSR" id="PIRSR001359-3"/>
    </source>
</evidence>
<dbReference type="InterPro" id="IPR050246">
    <property type="entry name" value="Class_II_FBP_aldolase"/>
</dbReference>
<dbReference type="STRING" id="447595.SAMN05660826_00554"/>
<dbReference type="Pfam" id="PF01116">
    <property type="entry name" value="F_bP_aldolase"/>
    <property type="match status" value="1"/>
</dbReference>
<accession>A0A1M7HAM9</accession>
<comment type="cofactor">
    <cofactor evidence="2">
        <name>Zn(2+)</name>
        <dbReference type="ChEBI" id="CHEBI:29105"/>
    </cofactor>
    <text evidence="2">Binds 2 Zn(2+) ions per subunit. One is catalytic and the other provides a structural contribution.</text>
</comment>
<feature type="binding site" evidence="2">
    <location>
        <position position="181"/>
    </location>
    <ligand>
        <name>Zn(2+)</name>
        <dbReference type="ChEBI" id="CHEBI:29105"/>
        <label>1</label>
        <note>catalytic</note>
    </ligand>
</feature>
<feature type="binding site" evidence="2">
    <location>
        <position position="209"/>
    </location>
    <ligand>
        <name>Zn(2+)</name>
        <dbReference type="ChEBI" id="CHEBI:29105"/>
        <label>1</label>
        <note>catalytic</note>
    </ligand>
</feature>
<feature type="binding site" evidence="2">
    <location>
        <position position="83"/>
    </location>
    <ligand>
        <name>Zn(2+)</name>
        <dbReference type="ChEBI" id="CHEBI:29105"/>
        <label>1</label>
        <note>catalytic</note>
    </ligand>
</feature>
<evidence type="ECO:0000313" key="4">
    <source>
        <dbReference type="Proteomes" id="UP000184375"/>
    </source>
</evidence>
<dbReference type="Gene3D" id="3.20.20.70">
    <property type="entry name" value="Aldolase class I"/>
    <property type="match status" value="1"/>
</dbReference>
<dbReference type="OrthoDB" id="9803995at2"/>
<sequence>MPLIDSKGMLIYAMENKFAVGAFNANNLETAQAIIEAAEEENAPVIVQISQGAIDYAGEDCFFAIVKTLAQKASVPVVCHLDHGVDFGTVIRALRAGFTSLMFDGSSLPFEENVKITKMLVEIAHASGVPLEAEIGKVPDAAKGPLSPEEVKKYLTTPEEAQEFCEKTGVDSLAVAVGSAHRMKVQSVRLDIERIANIRERVGVPLVLHGASGVMDESVIEAIKAGISKINFATELNKAFTNAIKEKLQAEPELVDVRKYGAYARERVKKVVKEKIKLLNSTGKAEEIMDFINKNRYFEKKSDTSKIVE</sequence>
<dbReference type="CDD" id="cd00947">
    <property type="entry name" value="TBP_aldolase_IIB"/>
    <property type="match status" value="1"/>
</dbReference>
<dbReference type="GO" id="GO:0005975">
    <property type="term" value="P:carbohydrate metabolic process"/>
    <property type="evidence" value="ECO:0007669"/>
    <property type="project" value="InterPro"/>
</dbReference>
<keyword evidence="2" id="KW-0479">Metal-binding</keyword>
<dbReference type="SUPFAM" id="SSF51569">
    <property type="entry name" value="Aldolase"/>
    <property type="match status" value="1"/>
</dbReference>
<feature type="binding site" evidence="2">
    <location>
        <position position="134"/>
    </location>
    <ligand>
        <name>Zn(2+)</name>
        <dbReference type="ChEBI" id="CHEBI:29105"/>
        <label>2</label>
    </ligand>
</feature>
<organism evidence="3 4">
    <name type="scientific">Caldanaerovirga acetigignens</name>
    <dbReference type="NCBI Taxonomy" id="447595"/>
    <lineage>
        <taxon>Bacteria</taxon>
        <taxon>Bacillati</taxon>
        <taxon>Bacillota</taxon>
        <taxon>Clostridia</taxon>
        <taxon>Thermosediminibacterales</taxon>
        <taxon>Thermosediminibacteraceae</taxon>
        <taxon>Caldanaerovirga</taxon>
    </lineage>
</organism>
<protein>
    <submittedName>
        <fullName evidence="3">Fructose-bisphosphate aldolase</fullName>
    </submittedName>
</protein>
<evidence type="ECO:0000256" key="1">
    <source>
        <dbReference type="PIRSR" id="PIRSR001359-1"/>
    </source>
</evidence>
<dbReference type="AlphaFoldDB" id="A0A1M7HAM9"/>
<feature type="binding site" evidence="2">
    <location>
        <position position="104"/>
    </location>
    <ligand>
        <name>Zn(2+)</name>
        <dbReference type="ChEBI" id="CHEBI:29105"/>
        <label>2</label>
    </ligand>
</feature>
<dbReference type="PANTHER" id="PTHR30304:SF0">
    <property type="entry name" value="D-TAGATOSE-1,6-BISPHOSPHATE ALDOLASE SUBUNIT GATY-RELATED"/>
    <property type="match status" value="1"/>
</dbReference>
<dbReference type="PIRSF" id="PIRSF001359">
    <property type="entry name" value="F_bP_aldolase_II"/>
    <property type="match status" value="1"/>
</dbReference>
<dbReference type="RefSeq" id="WP_073254336.1">
    <property type="nucleotide sequence ID" value="NZ_FRCR01000003.1"/>
</dbReference>
<evidence type="ECO:0000313" key="3">
    <source>
        <dbReference type="EMBL" id="SHM25459.1"/>
    </source>
</evidence>
<dbReference type="PANTHER" id="PTHR30304">
    <property type="entry name" value="D-TAGATOSE-1,6-BISPHOSPHATE ALDOLASE"/>
    <property type="match status" value="1"/>
</dbReference>
<proteinExistence type="predicted"/>
<dbReference type="InterPro" id="IPR000771">
    <property type="entry name" value="FBA_II"/>
</dbReference>
<dbReference type="EMBL" id="FRCR01000003">
    <property type="protein sequence ID" value="SHM25459.1"/>
    <property type="molecule type" value="Genomic_DNA"/>
</dbReference>
<dbReference type="InterPro" id="IPR013785">
    <property type="entry name" value="Aldolase_TIM"/>
</dbReference>
<dbReference type="GO" id="GO:0016832">
    <property type="term" value="F:aldehyde-lyase activity"/>
    <property type="evidence" value="ECO:0007669"/>
    <property type="project" value="InterPro"/>
</dbReference>
<reference evidence="4" key="1">
    <citation type="submission" date="2016-11" db="EMBL/GenBank/DDBJ databases">
        <authorList>
            <person name="Varghese N."/>
            <person name="Submissions S."/>
        </authorList>
    </citation>
    <scope>NUCLEOTIDE SEQUENCE [LARGE SCALE GENOMIC DNA]</scope>
    <source>
        <strain evidence="4">DSM 18802</strain>
    </source>
</reference>